<keyword evidence="3" id="KW-1185">Reference proteome</keyword>
<name>A0A1W1ZC67_9SPHI</name>
<sequence>MNKVDKLRQKEANKLFKFNVTPFVEIDLSNKEHPSWMTRCFRNNRFTVMINDACKMTGGHIAIRAMVQKHDALPIHNHWSEMQNIKNKIFGEETMAIEYYPSQSELTDQANVYWMFIFKQGVIPTII</sequence>
<reference evidence="3" key="1">
    <citation type="submission" date="2017-04" db="EMBL/GenBank/DDBJ databases">
        <authorList>
            <person name="Varghese N."/>
            <person name="Submissions S."/>
        </authorList>
    </citation>
    <scope>NUCLEOTIDE SEQUENCE [LARGE SCALE GENOMIC DNA]</scope>
    <source>
        <strain evidence="3">DSM 12126</strain>
    </source>
</reference>
<protein>
    <recommendedName>
        <fullName evidence="1">DUF7694 domain-containing protein</fullName>
    </recommendedName>
</protein>
<dbReference type="InterPro" id="IPR056111">
    <property type="entry name" value="DUF7694"/>
</dbReference>
<dbReference type="STRING" id="151894.SAMN04488524_0580"/>
<organism evidence="2 3">
    <name type="scientific">Pedobacter africanus</name>
    <dbReference type="NCBI Taxonomy" id="151894"/>
    <lineage>
        <taxon>Bacteria</taxon>
        <taxon>Pseudomonadati</taxon>
        <taxon>Bacteroidota</taxon>
        <taxon>Sphingobacteriia</taxon>
        <taxon>Sphingobacteriales</taxon>
        <taxon>Sphingobacteriaceae</taxon>
        <taxon>Pedobacter</taxon>
    </lineage>
</organism>
<dbReference type="Proteomes" id="UP000192756">
    <property type="component" value="Unassembled WGS sequence"/>
</dbReference>
<dbReference type="Pfam" id="PF24746">
    <property type="entry name" value="DUF7694"/>
    <property type="match status" value="1"/>
</dbReference>
<dbReference type="OrthoDB" id="1494744at2"/>
<feature type="domain" description="DUF7694" evidence="1">
    <location>
        <begin position="78"/>
        <end position="114"/>
    </location>
</feature>
<evidence type="ECO:0000313" key="2">
    <source>
        <dbReference type="EMBL" id="SMC45926.1"/>
    </source>
</evidence>
<proteinExistence type="predicted"/>
<dbReference type="AlphaFoldDB" id="A0A1W1ZC67"/>
<gene>
    <name evidence="2" type="ORF">SAMN04488524_0580</name>
</gene>
<accession>A0A1W1ZC67</accession>
<evidence type="ECO:0000259" key="1">
    <source>
        <dbReference type="Pfam" id="PF24746"/>
    </source>
</evidence>
<dbReference type="RefSeq" id="WP_084236908.1">
    <property type="nucleotide sequence ID" value="NZ_FWXT01000001.1"/>
</dbReference>
<evidence type="ECO:0000313" key="3">
    <source>
        <dbReference type="Proteomes" id="UP000192756"/>
    </source>
</evidence>
<dbReference type="EMBL" id="FWXT01000001">
    <property type="protein sequence ID" value="SMC45926.1"/>
    <property type="molecule type" value="Genomic_DNA"/>
</dbReference>